<dbReference type="GO" id="GO:0003677">
    <property type="term" value="F:DNA binding"/>
    <property type="evidence" value="ECO:0007669"/>
    <property type="project" value="UniProtKB-KW"/>
</dbReference>
<name>W0V9U0_9BURK</name>
<dbReference type="InterPro" id="IPR050090">
    <property type="entry name" value="Tyrosine_recombinase_XerCD"/>
</dbReference>
<evidence type="ECO:0000313" key="6">
    <source>
        <dbReference type="EMBL" id="CDG84022.1"/>
    </source>
</evidence>
<dbReference type="InterPro" id="IPR002104">
    <property type="entry name" value="Integrase_catalytic"/>
</dbReference>
<gene>
    <name evidence="6" type="ORF">GJA_3403</name>
</gene>
<dbReference type="eggNOG" id="COG4974">
    <property type="taxonomic scope" value="Bacteria"/>
</dbReference>
<dbReference type="GO" id="GO:0015074">
    <property type="term" value="P:DNA integration"/>
    <property type="evidence" value="ECO:0007669"/>
    <property type="project" value="UniProtKB-KW"/>
</dbReference>
<evidence type="ECO:0000256" key="4">
    <source>
        <dbReference type="ARBA" id="ARBA00023172"/>
    </source>
</evidence>
<evidence type="ECO:0000259" key="5">
    <source>
        <dbReference type="PROSITE" id="PS51898"/>
    </source>
</evidence>
<dbReference type="KEGG" id="jag:GJA_3403"/>
<accession>W0V9U0</accession>
<comment type="similarity">
    <text evidence="1">Belongs to the 'phage' integrase family.</text>
</comment>
<dbReference type="PANTHER" id="PTHR30349:SF41">
    <property type="entry name" value="INTEGRASE_RECOMBINASE PROTEIN MJ0367-RELATED"/>
    <property type="match status" value="1"/>
</dbReference>
<dbReference type="Gene3D" id="1.10.443.10">
    <property type="entry name" value="Intergrase catalytic core"/>
    <property type="match status" value="1"/>
</dbReference>
<dbReference type="STRING" id="1349767.GJA_3403"/>
<dbReference type="GO" id="GO:0006310">
    <property type="term" value="P:DNA recombination"/>
    <property type="evidence" value="ECO:0007669"/>
    <property type="project" value="UniProtKB-KW"/>
</dbReference>
<evidence type="ECO:0000313" key="7">
    <source>
        <dbReference type="Proteomes" id="UP000027604"/>
    </source>
</evidence>
<reference evidence="6 7" key="1">
    <citation type="journal article" date="2015" name="Genome Announc.">
        <title>Genome Sequence of Mushroom Soft-Rot Pathogen Janthinobacterium agaricidamnosum.</title>
        <authorList>
            <person name="Graupner K."/>
            <person name="Lackner G."/>
            <person name="Hertweck C."/>
        </authorList>
    </citation>
    <scope>NUCLEOTIDE SEQUENCE [LARGE SCALE GENOMIC DNA]</scope>
    <source>
        <strain evidence="7">NBRC 102515 / DSM 9628</strain>
    </source>
</reference>
<dbReference type="InterPro" id="IPR011010">
    <property type="entry name" value="DNA_brk_join_enz"/>
</dbReference>
<dbReference type="PANTHER" id="PTHR30349">
    <property type="entry name" value="PHAGE INTEGRASE-RELATED"/>
    <property type="match status" value="1"/>
</dbReference>
<organism evidence="6 7">
    <name type="scientific">Janthinobacterium agaricidamnosum NBRC 102515 = DSM 9628</name>
    <dbReference type="NCBI Taxonomy" id="1349767"/>
    <lineage>
        <taxon>Bacteria</taxon>
        <taxon>Pseudomonadati</taxon>
        <taxon>Pseudomonadota</taxon>
        <taxon>Betaproteobacteria</taxon>
        <taxon>Burkholderiales</taxon>
        <taxon>Oxalobacteraceae</taxon>
        <taxon>Janthinobacterium</taxon>
    </lineage>
</organism>
<keyword evidence="7" id="KW-1185">Reference proteome</keyword>
<dbReference type="SUPFAM" id="SSF56349">
    <property type="entry name" value="DNA breaking-rejoining enzymes"/>
    <property type="match status" value="1"/>
</dbReference>
<sequence>MFLQAEVGMFINYTSHPNLKLGWPSLFLETERKFELFEEPTRFLTERFVRCGSTPSSHTWQKAAYGLKSWFQFLQAIERDWLDASEQDRIDFRDTYLQSISPKTGRRYGEDGVRSAMVVVRLFYQHCANRGAYYGDIGGSSDVAEYRVPIDRDSFAHTRANAICSVKDRALPKMRPGVKIHPLTVRDLKTLLCYLGPQAAAREGDQRVVRNRLISDLGWAVGLRLSEINSLTTLQFMTLVPDPAAPFVGMALTIERGKGNRARQVMVPSWLVMDIQAYMEGERTTLLRATKTKNRHSTTRLFLGLEHSDSAGEPITNAALQKMFREACLALGLVTVIEKTDPETGMKFTYKTPRHSLHDLRHTYAVLTYHAERANGNAEPWKRIQAQLGHRSLQTTIDTYLSHVQIFTDQPGLLDVRRMLGL</sequence>
<dbReference type="Pfam" id="PF00589">
    <property type="entry name" value="Phage_integrase"/>
    <property type="match status" value="1"/>
</dbReference>
<protein>
    <submittedName>
        <fullName evidence="6">Phage integrase family protein</fullName>
    </submittedName>
</protein>
<dbReference type="PATRIC" id="fig|1349767.4.peg.10"/>
<dbReference type="OrthoDB" id="8773125at2"/>
<keyword evidence="4" id="KW-0233">DNA recombination</keyword>
<dbReference type="EMBL" id="HG322949">
    <property type="protein sequence ID" value="CDG84022.1"/>
    <property type="molecule type" value="Genomic_DNA"/>
</dbReference>
<dbReference type="PROSITE" id="PS51898">
    <property type="entry name" value="TYR_RECOMBINASE"/>
    <property type="match status" value="1"/>
</dbReference>
<dbReference type="AlphaFoldDB" id="W0V9U0"/>
<evidence type="ECO:0000256" key="3">
    <source>
        <dbReference type="ARBA" id="ARBA00023125"/>
    </source>
</evidence>
<proteinExistence type="inferred from homology"/>
<dbReference type="Proteomes" id="UP000027604">
    <property type="component" value="Chromosome I"/>
</dbReference>
<keyword evidence="3" id="KW-0238">DNA-binding</keyword>
<dbReference type="HOGENOM" id="CLU_670189_0_0_4"/>
<evidence type="ECO:0000256" key="2">
    <source>
        <dbReference type="ARBA" id="ARBA00022908"/>
    </source>
</evidence>
<evidence type="ECO:0000256" key="1">
    <source>
        <dbReference type="ARBA" id="ARBA00008857"/>
    </source>
</evidence>
<dbReference type="InterPro" id="IPR013762">
    <property type="entry name" value="Integrase-like_cat_sf"/>
</dbReference>
<keyword evidence="2" id="KW-0229">DNA integration</keyword>
<feature type="domain" description="Tyr recombinase" evidence="5">
    <location>
        <begin position="178"/>
        <end position="415"/>
    </location>
</feature>
<dbReference type="CDD" id="cd00397">
    <property type="entry name" value="DNA_BRE_C"/>
    <property type="match status" value="1"/>
</dbReference>